<dbReference type="EMBL" id="KZ826340">
    <property type="protein sequence ID" value="PYI07606.1"/>
    <property type="molecule type" value="Genomic_DNA"/>
</dbReference>
<feature type="domain" description="J" evidence="2">
    <location>
        <begin position="35"/>
        <end position="102"/>
    </location>
</feature>
<dbReference type="PANTHER" id="PTHR44144">
    <property type="entry name" value="DNAJ HOMOLOG SUBFAMILY C MEMBER 9"/>
    <property type="match status" value="1"/>
</dbReference>
<dbReference type="VEuPathDB" id="FungiDB:BO78DRAFT_366313"/>
<evidence type="ECO:0000256" key="1">
    <source>
        <dbReference type="SAM" id="MobiDB-lite"/>
    </source>
</evidence>
<dbReference type="InterPro" id="IPR056453">
    <property type="entry name" value="HTH_DNAJC9"/>
</dbReference>
<feature type="region of interest" description="Disordered" evidence="1">
    <location>
        <begin position="279"/>
        <end position="322"/>
    </location>
</feature>
<evidence type="ECO:0000259" key="2">
    <source>
        <dbReference type="PROSITE" id="PS50076"/>
    </source>
</evidence>
<dbReference type="FunFam" id="1.10.287.110:FF:000110">
    <property type="entry name" value="DnaJ domain protein (AFU_orthologue AFUA_2G13210)"/>
    <property type="match status" value="1"/>
</dbReference>
<dbReference type="PROSITE" id="PS00636">
    <property type="entry name" value="DNAJ_1"/>
    <property type="match status" value="1"/>
</dbReference>
<dbReference type="Proteomes" id="UP000248423">
    <property type="component" value="Unassembled WGS sequence"/>
</dbReference>
<evidence type="ECO:0000313" key="3">
    <source>
        <dbReference type="EMBL" id="PYI07606.1"/>
    </source>
</evidence>
<gene>
    <name evidence="3" type="ORF">BO78DRAFT_366313</name>
</gene>
<feature type="compositionally biased region" description="Acidic residues" evidence="1">
    <location>
        <begin position="1"/>
        <end position="10"/>
    </location>
</feature>
<dbReference type="Pfam" id="PF23302">
    <property type="entry name" value="HTH_DNAJC9"/>
    <property type="match status" value="1"/>
</dbReference>
<name>A0A319EBW3_ASPSB</name>
<dbReference type="AlphaFoldDB" id="A0A319EBW3"/>
<dbReference type="InterPro" id="IPR052594">
    <property type="entry name" value="J_domain-containing_protein"/>
</dbReference>
<dbReference type="InterPro" id="IPR001623">
    <property type="entry name" value="DnaJ_domain"/>
</dbReference>
<dbReference type="InterPro" id="IPR018253">
    <property type="entry name" value="DnaJ_domain_CS"/>
</dbReference>
<accession>A0A319EBW3</accession>
<dbReference type="STRING" id="1448318.A0A319EBW3"/>
<dbReference type="OrthoDB" id="110024at2759"/>
<keyword evidence="4" id="KW-1185">Reference proteome</keyword>
<organism evidence="3 4">
    <name type="scientific">Aspergillus sclerotiicarbonarius (strain CBS 121057 / IBT 28362)</name>
    <dbReference type="NCBI Taxonomy" id="1448318"/>
    <lineage>
        <taxon>Eukaryota</taxon>
        <taxon>Fungi</taxon>
        <taxon>Dikarya</taxon>
        <taxon>Ascomycota</taxon>
        <taxon>Pezizomycotina</taxon>
        <taxon>Eurotiomycetes</taxon>
        <taxon>Eurotiomycetidae</taxon>
        <taxon>Eurotiales</taxon>
        <taxon>Aspergillaceae</taxon>
        <taxon>Aspergillus</taxon>
        <taxon>Aspergillus subgen. Circumdati</taxon>
    </lineage>
</organism>
<dbReference type="Pfam" id="PF00226">
    <property type="entry name" value="DnaJ"/>
    <property type="match status" value="1"/>
</dbReference>
<protein>
    <submittedName>
        <fullName evidence="3">DnaJ-domain-containing protein</fullName>
    </submittedName>
</protein>
<sequence>MDSDSDDFWENDPTLNTDEEDEEEEGVRKPARETDLYDILGVQEDATPDQIKTAYKKMALKHHPDKVPQNLKEEANTKFQQIAFAYAVLSDEKRRKRFDRTGSTAVAVYRDDDFNWEDFYRELFSAAIDENALDQIKKDYQGSEEEAKDVLEAYETHRGDLDKVYESVMLCNVIDDDERFRAIIDTAIAEGKAKEYKKYVEEPEKKRQLRLKRAQKEAKEAEQLGKEIEGKKAGKKKNKGGKKGASTGDMSDLAAIIRQRQATRADAFFEKMDETYDAKTGLFTDGTRPTKKSRKREPPTEEEFYPTSARLGHNNKKKKTKA</sequence>
<dbReference type="Gene3D" id="1.10.287.110">
    <property type="entry name" value="DnaJ domain"/>
    <property type="match status" value="1"/>
</dbReference>
<dbReference type="PROSITE" id="PS50076">
    <property type="entry name" value="DNAJ_2"/>
    <property type="match status" value="1"/>
</dbReference>
<dbReference type="InterPro" id="IPR036869">
    <property type="entry name" value="J_dom_sf"/>
</dbReference>
<reference evidence="3 4" key="1">
    <citation type="submission" date="2018-02" db="EMBL/GenBank/DDBJ databases">
        <title>The genomes of Aspergillus section Nigri reveals drivers in fungal speciation.</title>
        <authorList>
            <consortium name="DOE Joint Genome Institute"/>
            <person name="Vesth T.C."/>
            <person name="Nybo J."/>
            <person name="Theobald S."/>
            <person name="Brandl J."/>
            <person name="Frisvad J.C."/>
            <person name="Nielsen K.F."/>
            <person name="Lyhne E.K."/>
            <person name="Kogle M.E."/>
            <person name="Kuo A."/>
            <person name="Riley R."/>
            <person name="Clum A."/>
            <person name="Nolan M."/>
            <person name="Lipzen A."/>
            <person name="Salamov A."/>
            <person name="Henrissat B."/>
            <person name="Wiebenga A."/>
            <person name="De vries R.P."/>
            <person name="Grigoriev I.V."/>
            <person name="Mortensen U.H."/>
            <person name="Andersen M.R."/>
            <person name="Baker S.E."/>
        </authorList>
    </citation>
    <scope>NUCLEOTIDE SEQUENCE [LARGE SCALE GENOMIC DNA]</scope>
    <source>
        <strain evidence="3 4">CBS 121057</strain>
    </source>
</reference>
<feature type="compositionally biased region" description="Basic and acidic residues" evidence="1">
    <location>
        <begin position="214"/>
        <end position="232"/>
    </location>
</feature>
<proteinExistence type="predicted"/>
<dbReference type="SMART" id="SM00271">
    <property type="entry name" value="DnaJ"/>
    <property type="match status" value="1"/>
</dbReference>
<dbReference type="GO" id="GO:0005634">
    <property type="term" value="C:nucleus"/>
    <property type="evidence" value="ECO:0007669"/>
    <property type="project" value="TreeGrafter"/>
</dbReference>
<dbReference type="GO" id="GO:0005737">
    <property type="term" value="C:cytoplasm"/>
    <property type="evidence" value="ECO:0007669"/>
    <property type="project" value="TreeGrafter"/>
</dbReference>
<evidence type="ECO:0000313" key="4">
    <source>
        <dbReference type="Proteomes" id="UP000248423"/>
    </source>
</evidence>
<feature type="compositionally biased region" description="Basic residues" evidence="1">
    <location>
        <begin position="233"/>
        <end position="242"/>
    </location>
</feature>
<dbReference type="PRINTS" id="PR00625">
    <property type="entry name" value="JDOMAIN"/>
</dbReference>
<feature type="region of interest" description="Disordered" evidence="1">
    <location>
        <begin position="1"/>
        <end position="34"/>
    </location>
</feature>
<feature type="region of interest" description="Disordered" evidence="1">
    <location>
        <begin position="207"/>
        <end position="252"/>
    </location>
</feature>
<feature type="compositionally biased region" description="Basic residues" evidence="1">
    <location>
        <begin position="313"/>
        <end position="322"/>
    </location>
</feature>
<dbReference type="CDD" id="cd06257">
    <property type="entry name" value="DnaJ"/>
    <property type="match status" value="1"/>
</dbReference>
<dbReference type="SUPFAM" id="SSF46565">
    <property type="entry name" value="Chaperone J-domain"/>
    <property type="match status" value="1"/>
</dbReference>
<dbReference type="PANTHER" id="PTHR44144:SF1">
    <property type="entry name" value="DNAJ HOMOLOG SUBFAMILY C MEMBER 9"/>
    <property type="match status" value="1"/>
</dbReference>
<dbReference type="GO" id="GO:0031072">
    <property type="term" value="F:heat shock protein binding"/>
    <property type="evidence" value="ECO:0007669"/>
    <property type="project" value="TreeGrafter"/>
</dbReference>